<sequence>MSVLDSVIISLILPGDSNPRLLKKLQPDKYDYYSAMLDQSNGTDTDRMTITAPCSISLTGTDTDKNGISVIISLISNPGGFKPASTEVNLSPDKYRLLQRHARSV</sequence>
<evidence type="ECO:0000313" key="1">
    <source>
        <dbReference type="EMBL" id="EFP05265.1"/>
    </source>
</evidence>
<keyword evidence="2" id="KW-1185">Reference proteome</keyword>
<gene>
    <name evidence="1" type="ORF">CRE_24294</name>
</gene>
<dbReference type="HOGENOM" id="CLU_2239114_0_0_1"/>
<evidence type="ECO:0000313" key="2">
    <source>
        <dbReference type="Proteomes" id="UP000008281"/>
    </source>
</evidence>
<dbReference type="InParanoid" id="E3NLQ6"/>
<protein>
    <submittedName>
        <fullName evidence="1">Uncharacterized protein</fullName>
    </submittedName>
</protein>
<dbReference type="AlphaFoldDB" id="E3NLQ6"/>
<dbReference type="EMBL" id="DS268923">
    <property type="protein sequence ID" value="EFP05265.1"/>
    <property type="molecule type" value="Genomic_DNA"/>
</dbReference>
<reference evidence="1" key="1">
    <citation type="submission" date="2007-07" db="EMBL/GenBank/DDBJ databases">
        <title>PCAP assembly of the Caenorhabditis remanei genome.</title>
        <authorList>
            <consortium name="The Caenorhabditis remanei Sequencing Consortium"/>
            <person name="Wilson R.K."/>
        </authorList>
    </citation>
    <scope>NUCLEOTIDE SEQUENCE [LARGE SCALE GENOMIC DNA]</scope>
    <source>
        <strain evidence="1">PB4641</strain>
    </source>
</reference>
<accession>E3NLQ6</accession>
<proteinExistence type="predicted"/>
<dbReference type="Proteomes" id="UP000008281">
    <property type="component" value="Unassembled WGS sequence"/>
</dbReference>
<name>E3NLQ6_CAERE</name>
<organism evidence="2">
    <name type="scientific">Caenorhabditis remanei</name>
    <name type="common">Caenorhabditis vulgaris</name>
    <dbReference type="NCBI Taxonomy" id="31234"/>
    <lineage>
        <taxon>Eukaryota</taxon>
        <taxon>Metazoa</taxon>
        <taxon>Ecdysozoa</taxon>
        <taxon>Nematoda</taxon>
        <taxon>Chromadorea</taxon>
        <taxon>Rhabditida</taxon>
        <taxon>Rhabditina</taxon>
        <taxon>Rhabditomorpha</taxon>
        <taxon>Rhabditoidea</taxon>
        <taxon>Rhabditidae</taxon>
        <taxon>Peloderinae</taxon>
        <taxon>Caenorhabditis</taxon>
    </lineage>
</organism>